<evidence type="ECO:0000313" key="6">
    <source>
        <dbReference type="Proteomes" id="UP001162131"/>
    </source>
</evidence>
<evidence type="ECO:0000256" key="1">
    <source>
        <dbReference type="ARBA" id="ARBA00008455"/>
    </source>
</evidence>
<sequence>MKIIVLSIFVSVFCVKSIYPLHMDELVMPQESIDFVNQSQDLWTASSSWVGEMTIAEAMQYTHTQIKPSTFKEYDWGLILNFLTIPQGFDSRNQWPKCIHPIQSQGKCSSSWAFAASEVLSDLFCIASKGSTNIVLSAQYIISCDYMNDGCTGGYADLAWEFMANGVPTSSCIPYYGQTTYCPSTCSNGLEMTLYYPSMMYTYIGQTAIQAAILMNGPVQSTFMVYQDFMSYSGGIYTHVTGAYLGNLSVKIIGWGSQNGFNYWICANSLGSSWGLNGFFFIAFGQCGIDSQAISGVPQI</sequence>
<reference evidence="5" key="1">
    <citation type="submission" date="2021-09" db="EMBL/GenBank/DDBJ databases">
        <authorList>
            <consortium name="AG Swart"/>
            <person name="Singh M."/>
            <person name="Singh A."/>
            <person name="Seah K."/>
            <person name="Emmerich C."/>
        </authorList>
    </citation>
    <scope>NUCLEOTIDE SEQUENCE</scope>
    <source>
        <strain evidence="5">ATCC30299</strain>
    </source>
</reference>
<accession>A0AAU9IQY1</accession>
<dbReference type="Pfam" id="PF00112">
    <property type="entry name" value="Peptidase_C1"/>
    <property type="match status" value="1"/>
</dbReference>
<dbReference type="InterPro" id="IPR013128">
    <property type="entry name" value="Peptidase_C1A"/>
</dbReference>
<dbReference type="InterPro" id="IPR000668">
    <property type="entry name" value="Peptidase_C1A_C"/>
</dbReference>
<dbReference type="PANTHER" id="PTHR12411">
    <property type="entry name" value="CYSTEINE PROTEASE FAMILY C1-RELATED"/>
    <property type="match status" value="1"/>
</dbReference>
<proteinExistence type="inferred from homology"/>
<dbReference type="SMART" id="SM00645">
    <property type="entry name" value="Pept_C1"/>
    <property type="match status" value="1"/>
</dbReference>
<feature type="chain" id="PRO_5043560780" description="Peptidase C1A papain C-terminal domain-containing protein" evidence="3">
    <location>
        <begin position="21"/>
        <end position="300"/>
    </location>
</feature>
<feature type="signal peptide" evidence="3">
    <location>
        <begin position="1"/>
        <end position="20"/>
    </location>
</feature>
<evidence type="ECO:0000256" key="3">
    <source>
        <dbReference type="SAM" id="SignalP"/>
    </source>
</evidence>
<organism evidence="5 6">
    <name type="scientific">Blepharisma stoltei</name>
    <dbReference type="NCBI Taxonomy" id="1481888"/>
    <lineage>
        <taxon>Eukaryota</taxon>
        <taxon>Sar</taxon>
        <taxon>Alveolata</taxon>
        <taxon>Ciliophora</taxon>
        <taxon>Postciliodesmatophora</taxon>
        <taxon>Heterotrichea</taxon>
        <taxon>Heterotrichida</taxon>
        <taxon>Blepharismidae</taxon>
        <taxon>Blepharisma</taxon>
    </lineage>
</organism>
<gene>
    <name evidence="5" type="ORF">BSTOLATCC_MIC14612</name>
</gene>
<comment type="caution">
    <text evidence="5">The sequence shown here is derived from an EMBL/GenBank/DDBJ whole genome shotgun (WGS) entry which is preliminary data.</text>
</comment>
<dbReference type="SUPFAM" id="SSF54001">
    <property type="entry name" value="Cysteine proteinases"/>
    <property type="match status" value="1"/>
</dbReference>
<comment type="similarity">
    <text evidence="1">Belongs to the peptidase C1 family.</text>
</comment>
<keyword evidence="6" id="KW-1185">Reference proteome</keyword>
<protein>
    <recommendedName>
        <fullName evidence="4">Peptidase C1A papain C-terminal domain-containing protein</fullName>
    </recommendedName>
</protein>
<dbReference type="AlphaFoldDB" id="A0AAU9IQY1"/>
<evidence type="ECO:0000256" key="2">
    <source>
        <dbReference type="ARBA" id="ARBA00023145"/>
    </source>
</evidence>
<dbReference type="GO" id="GO:0006508">
    <property type="term" value="P:proteolysis"/>
    <property type="evidence" value="ECO:0007669"/>
    <property type="project" value="InterPro"/>
</dbReference>
<keyword evidence="3" id="KW-0732">Signal</keyword>
<dbReference type="GO" id="GO:0008234">
    <property type="term" value="F:cysteine-type peptidase activity"/>
    <property type="evidence" value="ECO:0007669"/>
    <property type="project" value="InterPro"/>
</dbReference>
<dbReference type="EMBL" id="CAJZBQ010000014">
    <property type="protein sequence ID" value="CAG9315868.1"/>
    <property type="molecule type" value="Genomic_DNA"/>
</dbReference>
<evidence type="ECO:0000313" key="5">
    <source>
        <dbReference type="EMBL" id="CAG9315868.1"/>
    </source>
</evidence>
<dbReference type="Proteomes" id="UP001162131">
    <property type="component" value="Unassembled WGS sequence"/>
</dbReference>
<evidence type="ECO:0000259" key="4">
    <source>
        <dbReference type="SMART" id="SM00645"/>
    </source>
</evidence>
<dbReference type="Gene3D" id="3.90.70.10">
    <property type="entry name" value="Cysteine proteinases"/>
    <property type="match status" value="1"/>
</dbReference>
<feature type="domain" description="Peptidase C1A papain C-terminal" evidence="4">
    <location>
        <begin position="85"/>
        <end position="297"/>
    </location>
</feature>
<dbReference type="InterPro" id="IPR038765">
    <property type="entry name" value="Papain-like_cys_pep_sf"/>
</dbReference>
<name>A0AAU9IQY1_9CILI</name>
<keyword evidence="2" id="KW-0865">Zymogen</keyword>